<evidence type="ECO:0000256" key="3">
    <source>
        <dbReference type="ARBA" id="ARBA00022737"/>
    </source>
</evidence>
<dbReference type="GO" id="GO:0019901">
    <property type="term" value="F:protein kinase binding"/>
    <property type="evidence" value="ECO:0007669"/>
    <property type="project" value="TreeGrafter"/>
</dbReference>
<dbReference type="PANTHER" id="PTHR23119:SF51">
    <property type="entry name" value="DISKS LARGE 1 TUMOR SUPPRESSOR PROTEIN"/>
    <property type="match status" value="1"/>
</dbReference>
<dbReference type="Pfam" id="PF00625">
    <property type="entry name" value="Guanylate_kin"/>
    <property type="match status" value="1"/>
</dbReference>
<protein>
    <submittedName>
        <fullName evidence="10">Uncharacterized protein</fullName>
    </submittedName>
</protein>
<feature type="region of interest" description="Disordered" evidence="6">
    <location>
        <begin position="83"/>
        <end position="129"/>
    </location>
</feature>
<dbReference type="SMART" id="SM00072">
    <property type="entry name" value="GuKc"/>
    <property type="match status" value="1"/>
</dbReference>
<feature type="domain" description="PDZ" evidence="9">
    <location>
        <begin position="160"/>
        <end position="247"/>
    </location>
</feature>
<dbReference type="PROSITE" id="PS50002">
    <property type="entry name" value="SH3"/>
    <property type="match status" value="1"/>
</dbReference>
<dbReference type="GO" id="GO:0043005">
    <property type="term" value="C:neuron projection"/>
    <property type="evidence" value="ECO:0007669"/>
    <property type="project" value="TreeGrafter"/>
</dbReference>
<feature type="domain" description="Guanylate kinase-like" evidence="8">
    <location>
        <begin position="686"/>
        <end position="863"/>
    </location>
</feature>
<feature type="compositionally biased region" description="Polar residues" evidence="6">
    <location>
        <begin position="97"/>
        <end position="108"/>
    </location>
</feature>
<dbReference type="GO" id="GO:0043113">
    <property type="term" value="P:receptor clustering"/>
    <property type="evidence" value="ECO:0007669"/>
    <property type="project" value="TreeGrafter"/>
</dbReference>
<gene>
    <name evidence="10" type="ORF">MSPICULIGERA_LOCUS21244</name>
</gene>
<dbReference type="EMBL" id="CATQJA010002665">
    <property type="protein sequence ID" value="CAJ0583144.1"/>
    <property type="molecule type" value="Genomic_DNA"/>
</dbReference>
<organism evidence="10 11">
    <name type="scientific">Mesorhabditis spiculigera</name>
    <dbReference type="NCBI Taxonomy" id="96644"/>
    <lineage>
        <taxon>Eukaryota</taxon>
        <taxon>Metazoa</taxon>
        <taxon>Ecdysozoa</taxon>
        <taxon>Nematoda</taxon>
        <taxon>Chromadorea</taxon>
        <taxon>Rhabditida</taxon>
        <taxon>Rhabditina</taxon>
        <taxon>Rhabditomorpha</taxon>
        <taxon>Rhabditoidea</taxon>
        <taxon>Rhabditidae</taxon>
        <taxon>Mesorhabditinae</taxon>
        <taxon>Mesorhabditis</taxon>
    </lineage>
</organism>
<dbReference type="GO" id="GO:0099072">
    <property type="term" value="P:regulation of postsynaptic membrane neurotransmitter receptor levels"/>
    <property type="evidence" value="ECO:0007669"/>
    <property type="project" value="TreeGrafter"/>
</dbReference>
<keyword evidence="11" id="KW-1185">Reference proteome</keyword>
<dbReference type="GO" id="GO:0097120">
    <property type="term" value="P:receptor localization to synapse"/>
    <property type="evidence" value="ECO:0007669"/>
    <property type="project" value="TreeGrafter"/>
</dbReference>
<name>A0AA36G9N5_9BILA</name>
<dbReference type="CDD" id="cd11861">
    <property type="entry name" value="SH3_DLG-like"/>
    <property type="match status" value="1"/>
</dbReference>
<dbReference type="GO" id="GO:0007268">
    <property type="term" value="P:chemical synaptic transmission"/>
    <property type="evidence" value="ECO:0007669"/>
    <property type="project" value="TreeGrafter"/>
</dbReference>
<dbReference type="SUPFAM" id="SSF50044">
    <property type="entry name" value="SH3-domain"/>
    <property type="match status" value="1"/>
</dbReference>
<proteinExistence type="predicted"/>
<dbReference type="Pfam" id="PF09058">
    <property type="entry name" value="L27_1"/>
    <property type="match status" value="1"/>
</dbReference>
<feature type="domain" description="SH3" evidence="7">
    <location>
        <begin position="544"/>
        <end position="614"/>
    </location>
</feature>
<dbReference type="Proteomes" id="UP001177023">
    <property type="component" value="Unassembled WGS sequence"/>
</dbReference>
<evidence type="ECO:0000256" key="5">
    <source>
        <dbReference type="PROSITE-ProRule" id="PRU00192"/>
    </source>
</evidence>
<feature type="region of interest" description="Disordered" evidence="6">
    <location>
        <begin position="614"/>
        <end position="640"/>
    </location>
</feature>
<dbReference type="InterPro" id="IPR001478">
    <property type="entry name" value="PDZ"/>
</dbReference>
<keyword evidence="4" id="KW-0472">Membrane</keyword>
<evidence type="ECO:0000313" key="10">
    <source>
        <dbReference type="EMBL" id="CAJ0583144.1"/>
    </source>
</evidence>
<evidence type="ECO:0000256" key="4">
    <source>
        <dbReference type="ARBA" id="ARBA00023136"/>
    </source>
</evidence>
<comment type="caution">
    <text evidence="10">The sequence shown here is derived from an EMBL/GenBank/DDBJ whole genome shotgun (WGS) entry which is preliminary data.</text>
</comment>
<accession>A0AA36G9N5</accession>
<feature type="domain" description="PDZ" evidence="9">
    <location>
        <begin position="448"/>
        <end position="529"/>
    </location>
</feature>
<sequence length="878" mass="97797">MGDHAHLRAMEQLEEIYATLVSPMDDELKRPIEKIQNMFRKCLITTLKEVHDLNESVLLSDNVPHYEKISRVKHIVNQWEKHLPFPSQRPTTPTPTRHNVSLTHSSSFPEPPAKSHDSGLHTAAASQQERTFPKVNPVQRVKQTLNVIVDGGGRAWEIDEITLDQSRHGLGFSFAGGADGNQRDGEGCLFVTNVIRGGAAYEDGRLRVNDVILRVNNIDCTQVSHIDARNALMNAGDLVKLTVKRRHPERDEIFPEARTRSVSVSQLNSGDTFGRINPSTSTPSLPPPPPPPQGYNIRSAFDNEPPIIRPYFGGNKIELYKNNGGLGFSISGGVGNEQAPNDAGIFVTRVIPDGSADRDGRLKVGDKILAVDNISLDNVTHNFALDVLRSTGNTVALWVASNPIPAVTDALLGKPQTPQPTPRAFGSQLALNNPISTPPKNGPAEQRRVSLIRGSHGLGFNIIGGENGEPIYISIVHAGGVAEASGNVFKGDLLLGVNGVSLINATHQEAAEVLRNAQNPIVLSLEHRPEECAFLEKKLGELTVKDCYMRALFDFDPSRDVGAPARCMSFKCGDILHITNKADDNWWTARFVDEKGEEGAEGVIPSAHRIEKRERTRRRSVNFNQQPFQRGLDGRRGSKSQLSFSRRFPFVKSTDKIHELAEQEAATSEDPIPTYQTVEKESITYPRPVIILGALSQKINDDLVTRYPHRFSSCVPHTSRPMMEGEQNGKDYYFTSKAQMEQDVRNNRFIEAGTYRDNLYGTSVQSVQDVIREGRHCLLDVAHGAIDRLQRIANIHPITIFVKPSSYHQIFEWDQGHMDEEEAIEQYARIPRLEQQAATKFTYVISNADTYEQIIDQILYDVQRESYPTAWISKPDAR</sequence>
<dbReference type="PANTHER" id="PTHR23119">
    <property type="entry name" value="DISCS LARGE"/>
    <property type="match status" value="1"/>
</dbReference>
<evidence type="ECO:0000313" key="11">
    <source>
        <dbReference type="Proteomes" id="UP001177023"/>
    </source>
</evidence>
<feature type="domain" description="PDZ" evidence="9">
    <location>
        <begin position="316"/>
        <end position="403"/>
    </location>
</feature>
<dbReference type="SUPFAM" id="SSF52540">
    <property type="entry name" value="P-loop containing nucleoside triphosphate hydrolases"/>
    <property type="match status" value="1"/>
</dbReference>
<dbReference type="InterPro" id="IPR001452">
    <property type="entry name" value="SH3_domain"/>
</dbReference>
<dbReference type="InterPro" id="IPR027417">
    <property type="entry name" value="P-loop_NTPase"/>
</dbReference>
<evidence type="ECO:0000256" key="1">
    <source>
        <dbReference type="ARBA" id="ARBA00004370"/>
    </source>
</evidence>
<feature type="region of interest" description="Disordered" evidence="6">
    <location>
        <begin position="264"/>
        <end position="292"/>
    </location>
</feature>
<dbReference type="Gene3D" id="2.30.42.10">
    <property type="match status" value="3"/>
</dbReference>
<dbReference type="AlphaFoldDB" id="A0AA36G9N5"/>
<dbReference type="Pfam" id="PF00018">
    <property type="entry name" value="SH3_1"/>
    <property type="match status" value="1"/>
</dbReference>
<keyword evidence="2 5" id="KW-0728">SH3 domain</keyword>
<dbReference type="GO" id="GO:0031594">
    <property type="term" value="C:neuromuscular junction"/>
    <property type="evidence" value="ECO:0007669"/>
    <property type="project" value="TreeGrafter"/>
</dbReference>
<keyword evidence="3" id="KW-0677">Repeat</keyword>
<dbReference type="GO" id="GO:0045197">
    <property type="term" value="P:establishment or maintenance of epithelial cell apical/basal polarity"/>
    <property type="evidence" value="ECO:0007669"/>
    <property type="project" value="TreeGrafter"/>
</dbReference>
<dbReference type="InterPro" id="IPR015143">
    <property type="entry name" value="L27_1"/>
</dbReference>
<dbReference type="PROSITE" id="PS50052">
    <property type="entry name" value="GUANYLATE_KINASE_2"/>
    <property type="match status" value="1"/>
</dbReference>
<evidence type="ECO:0000259" key="8">
    <source>
        <dbReference type="PROSITE" id="PS50052"/>
    </source>
</evidence>
<dbReference type="InterPro" id="IPR008145">
    <property type="entry name" value="GK/Ca_channel_bsu"/>
</dbReference>
<reference evidence="10" key="1">
    <citation type="submission" date="2023-06" db="EMBL/GenBank/DDBJ databases">
        <authorList>
            <person name="Delattre M."/>
        </authorList>
    </citation>
    <scope>NUCLEOTIDE SEQUENCE</scope>
    <source>
        <strain evidence="10">AF72</strain>
    </source>
</reference>
<evidence type="ECO:0000259" key="7">
    <source>
        <dbReference type="PROSITE" id="PS50002"/>
    </source>
</evidence>
<dbReference type="Gene3D" id="2.30.30.40">
    <property type="entry name" value="SH3 Domains"/>
    <property type="match status" value="1"/>
</dbReference>
<comment type="subcellular location">
    <subcellularLocation>
        <location evidence="1">Membrane</location>
    </subcellularLocation>
</comment>
<evidence type="ECO:0000256" key="2">
    <source>
        <dbReference type="ARBA" id="ARBA00022443"/>
    </source>
</evidence>
<dbReference type="PROSITE" id="PS50106">
    <property type="entry name" value="PDZ"/>
    <property type="match status" value="3"/>
</dbReference>
<dbReference type="InterPro" id="IPR008144">
    <property type="entry name" value="Guanylate_kin-like_dom"/>
</dbReference>
<dbReference type="GO" id="GO:0016323">
    <property type="term" value="C:basolateral plasma membrane"/>
    <property type="evidence" value="ECO:0007669"/>
    <property type="project" value="TreeGrafter"/>
</dbReference>
<dbReference type="InterPro" id="IPR050614">
    <property type="entry name" value="Synaptic_Scaffolding_LAP-MAGUK"/>
</dbReference>
<dbReference type="SMART" id="SM00326">
    <property type="entry name" value="SH3"/>
    <property type="match status" value="1"/>
</dbReference>
<evidence type="ECO:0000256" key="6">
    <source>
        <dbReference type="SAM" id="MobiDB-lite"/>
    </source>
</evidence>
<dbReference type="InterPro" id="IPR036028">
    <property type="entry name" value="SH3-like_dom_sf"/>
</dbReference>
<dbReference type="Gene3D" id="3.40.50.300">
    <property type="entry name" value="P-loop containing nucleotide triphosphate hydrolases"/>
    <property type="match status" value="1"/>
</dbReference>
<dbReference type="SUPFAM" id="SSF50156">
    <property type="entry name" value="PDZ domain-like"/>
    <property type="match status" value="3"/>
</dbReference>
<evidence type="ECO:0000259" key="9">
    <source>
        <dbReference type="PROSITE" id="PS50106"/>
    </source>
</evidence>
<dbReference type="InterPro" id="IPR036034">
    <property type="entry name" value="PDZ_sf"/>
</dbReference>
<dbReference type="Pfam" id="PF00595">
    <property type="entry name" value="PDZ"/>
    <property type="match status" value="3"/>
</dbReference>
<dbReference type="GO" id="GO:0098609">
    <property type="term" value="P:cell-cell adhesion"/>
    <property type="evidence" value="ECO:0007669"/>
    <property type="project" value="TreeGrafter"/>
</dbReference>
<dbReference type="GO" id="GO:0098839">
    <property type="term" value="C:postsynaptic density membrane"/>
    <property type="evidence" value="ECO:0007669"/>
    <property type="project" value="TreeGrafter"/>
</dbReference>
<feature type="non-terminal residue" evidence="10">
    <location>
        <position position="878"/>
    </location>
</feature>
<dbReference type="SMART" id="SM00228">
    <property type="entry name" value="PDZ"/>
    <property type="match status" value="3"/>
</dbReference>